<name>A0A1L0B2W3_9GAMM</name>
<dbReference type="Proteomes" id="UP000183794">
    <property type="component" value="Unassembled WGS sequence"/>
</dbReference>
<dbReference type="GO" id="GO:0003824">
    <property type="term" value="F:catalytic activity"/>
    <property type="evidence" value="ECO:0007669"/>
    <property type="project" value="InterPro"/>
</dbReference>
<dbReference type="InterPro" id="IPR051916">
    <property type="entry name" value="GPI-anchor_lipid_remodeler"/>
</dbReference>
<dbReference type="GO" id="GO:0006506">
    <property type="term" value="P:GPI anchor biosynthetic process"/>
    <property type="evidence" value="ECO:0007669"/>
    <property type="project" value="TreeGrafter"/>
</dbReference>
<dbReference type="InterPro" id="IPR036691">
    <property type="entry name" value="Endo/exonu/phosph_ase_sf"/>
</dbReference>
<evidence type="ECO:0000259" key="1">
    <source>
        <dbReference type="Pfam" id="PF03372"/>
    </source>
</evidence>
<dbReference type="SUPFAM" id="SSF56219">
    <property type="entry name" value="DNase I-like"/>
    <property type="match status" value="1"/>
</dbReference>
<dbReference type="Pfam" id="PF03372">
    <property type="entry name" value="Exo_endo_phos"/>
    <property type="match status" value="1"/>
</dbReference>
<evidence type="ECO:0000313" key="3">
    <source>
        <dbReference type="Proteomes" id="UP000183794"/>
    </source>
</evidence>
<dbReference type="InterPro" id="IPR005135">
    <property type="entry name" value="Endo/exonuclease/phosphatase"/>
</dbReference>
<sequence>MLKIATFNLFNYIEPPFACYDFDRIYDEQQWQKKQKWIRDYLADHQPDVIGFQEVFSPDSLKALVAECDYPYFEVVDSADVIEDYIFRSPVVAIASRYPITDITAVMPDTDLAISMGLSSEYQFSRKPLRASIELPHLGTTDCYVVHFKSKRPMLESEDNELATTKAVLDAFTKQMCGSWGSSMQRGSEAALLFQQMIQRRLETNNPMMLMGDFNDVLDNNRDGVLSHLTMNTLRFNSDPQAQEIVKQYSLQDSWHLYPHAANGSVASCTPAPRPATHYFYNKGSVLDYILLSCEFNTEYQRSLYEVSDYHTYDRHLINPIYERDSESTDHAVVQINLQLRN</sequence>
<dbReference type="EMBL" id="FPLD01000037">
    <property type="protein sequence ID" value="SGY90707.1"/>
    <property type="molecule type" value="Genomic_DNA"/>
</dbReference>
<dbReference type="GO" id="GO:0016020">
    <property type="term" value="C:membrane"/>
    <property type="evidence" value="ECO:0007669"/>
    <property type="project" value="GOC"/>
</dbReference>
<accession>A0A1L0B2W3</accession>
<dbReference type="Gene3D" id="3.60.10.10">
    <property type="entry name" value="Endonuclease/exonuclease/phosphatase"/>
    <property type="match status" value="1"/>
</dbReference>
<organism evidence="2 3">
    <name type="scientific">Moritella viscosa</name>
    <dbReference type="NCBI Taxonomy" id="80854"/>
    <lineage>
        <taxon>Bacteria</taxon>
        <taxon>Pseudomonadati</taxon>
        <taxon>Pseudomonadota</taxon>
        <taxon>Gammaproteobacteria</taxon>
        <taxon>Alteromonadales</taxon>
        <taxon>Moritellaceae</taxon>
        <taxon>Moritella</taxon>
    </lineage>
</organism>
<dbReference type="RefSeq" id="WP_075518047.1">
    <property type="nucleotide sequence ID" value="NZ_FPLD01000037.1"/>
</dbReference>
<dbReference type="AlphaFoldDB" id="A0A1L0B2W3"/>
<dbReference type="PANTHER" id="PTHR14859:SF15">
    <property type="entry name" value="ENDONUCLEASE_EXONUCLEASE_PHOSPHATASE DOMAIN-CONTAINING PROTEIN"/>
    <property type="match status" value="1"/>
</dbReference>
<dbReference type="PANTHER" id="PTHR14859">
    <property type="entry name" value="CALCOFLUOR WHITE HYPERSENSITIVE PROTEIN PRECURSOR"/>
    <property type="match status" value="1"/>
</dbReference>
<reference evidence="2 3" key="1">
    <citation type="submission" date="2016-11" db="EMBL/GenBank/DDBJ databases">
        <authorList>
            <person name="Jaros S."/>
            <person name="Januszkiewicz K."/>
            <person name="Wedrychowicz H."/>
        </authorList>
    </citation>
    <scope>NUCLEOTIDE SEQUENCE [LARGE SCALE GENOMIC DNA]</scope>
    <source>
        <strain evidence="2">NVI 5450</strain>
    </source>
</reference>
<gene>
    <name evidence="2" type="ORF">NVI5450_1146</name>
</gene>
<feature type="domain" description="Endonuclease/exonuclease/phosphatase" evidence="1">
    <location>
        <begin position="29"/>
        <end position="293"/>
    </location>
</feature>
<evidence type="ECO:0000313" key="2">
    <source>
        <dbReference type="EMBL" id="SGY90707.1"/>
    </source>
</evidence>
<proteinExistence type="predicted"/>
<protein>
    <recommendedName>
        <fullName evidence="1">Endonuclease/exonuclease/phosphatase domain-containing protein</fullName>
    </recommendedName>
</protein>
<dbReference type="OrthoDB" id="833328at2"/>